<sequence length="269" mass="29178">MRSTVRSWLKLPKDTSIAFFHAKAIDGGLSLPLPEHKISLMKQAKTARMAMSPDPVVCAMLETPATHKVLRAKQTSLNGTVVATRQGLRSVLAQQLHSLCDERGLATAPQVPAQNQWVTSGDMTLNGHTYIGAIKIRGNLVATAYQPHTDIRCNCCGNSESLGHILQTCPRTYASCIARHDKIVDQVRSGAERIGYGIRREPAIQTPAGIRKPDLVLVRDGDLTILDITIVAHNADLDKAHHDKSIMTSLPLESGPNHATSLGALPLRL</sequence>
<protein>
    <recommendedName>
        <fullName evidence="3">Reverse transcriptase</fullName>
    </recommendedName>
</protein>
<evidence type="ECO:0000313" key="1">
    <source>
        <dbReference type="EMBL" id="CAH3170888.1"/>
    </source>
</evidence>
<evidence type="ECO:0008006" key="3">
    <source>
        <dbReference type="Google" id="ProtNLM"/>
    </source>
</evidence>
<dbReference type="Proteomes" id="UP001159427">
    <property type="component" value="Unassembled WGS sequence"/>
</dbReference>
<accession>A0ABN8QV42</accession>
<evidence type="ECO:0000313" key="2">
    <source>
        <dbReference type="Proteomes" id="UP001159427"/>
    </source>
</evidence>
<keyword evidence="2" id="KW-1185">Reference proteome</keyword>
<proteinExistence type="predicted"/>
<comment type="caution">
    <text evidence="1">The sequence shown here is derived from an EMBL/GenBank/DDBJ whole genome shotgun (WGS) entry which is preliminary data.</text>
</comment>
<organism evidence="1 2">
    <name type="scientific">Porites evermanni</name>
    <dbReference type="NCBI Taxonomy" id="104178"/>
    <lineage>
        <taxon>Eukaryota</taxon>
        <taxon>Metazoa</taxon>
        <taxon>Cnidaria</taxon>
        <taxon>Anthozoa</taxon>
        <taxon>Hexacorallia</taxon>
        <taxon>Scleractinia</taxon>
        <taxon>Fungiina</taxon>
        <taxon>Poritidae</taxon>
        <taxon>Porites</taxon>
    </lineage>
</organism>
<gene>
    <name evidence="1" type="ORF">PEVE_00007596</name>
</gene>
<dbReference type="EMBL" id="CALNXI010001504">
    <property type="protein sequence ID" value="CAH3170888.1"/>
    <property type="molecule type" value="Genomic_DNA"/>
</dbReference>
<name>A0ABN8QV42_9CNID</name>
<reference evidence="1 2" key="1">
    <citation type="submission" date="2022-05" db="EMBL/GenBank/DDBJ databases">
        <authorList>
            <consortium name="Genoscope - CEA"/>
            <person name="William W."/>
        </authorList>
    </citation>
    <scope>NUCLEOTIDE SEQUENCE [LARGE SCALE GENOMIC DNA]</scope>
</reference>